<evidence type="ECO:0000259" key="9">
    <source>
        <dbReference type="Pfam" id="PF01225"/>
    </source>
</evidence>
<dbReference type="PATRIC" id="fig|1618556.3.peg.372"/>
<keyword evidence="1 12" id="KW-0436">Ligase</keyword>
<dbReference type="GO" id="GO:0005524">
    <property type="term" value="F:ATP binding"/>
    <property type="evidence" value="ECO:0007669"/>
    <property type="project" value="UniProtKB-KW"/>
</dbReference>
<dbReference type="PANTHER" id="PTHR43445">
    <property type="entry name" value="UDP-N-ACETYLMURAMATE--L-ALANINE LIGASE-RELATED"/>
    <property type="match status" value="1"/>
</dbReference>
<dbReference type="Gene3D" id="3.40.50.720">
    <property type="entry name" value="NAD(P)-binding Rossmann-like Domain"/>
    <property type="match status" value="1"/>
</dbReference>
<feature type="domain" description="Mur ligase N-terminal catalytic" evidence="9">
    <location>
        <begin position="17"/>
        <end position="106"/>
    </location>
</feature>
<proteinExistence type="predicted"/>
<dbReference type="AlphaFoldDB" id="A0A0G0WYC7"/>
<dbReference type="InterPro" id="IPR004101">
    <property type="entry name" value="Mur_ligase_C"/>
</dbReference>
<evidence type="ECO:0000313" key="12">
    <source>
        <dbReference type="EMBL" id="KKS17132.1"/>
    </source>
</evidence>
<keyword evidence="4" id="KW-0067">ATP-binding</keyword>
<sequence>MIWLPTDIIIDMHIPKKVHFMGIGGSGMSGVAMLAEKMGYEISGCDLEGETAYAGGIFKGHDPDHIKDVDLLVVSPAVYYQNKDNPELLLGEKRKIVITWQEFLGKYLTEGKKVICIAGTHGKSTTTAMAGSLLVDAGLDPLVLVGARVPEWNGNARFGKGEYFVIEADEFNNNFLNYHPDIAVINNIEFDHPDFFKSEKEVRESFDKFINNLKGERVLITQKDSPARHFELKIFGEHNQKNANMVYLLGKKLGIPEETIVKSIENFAGIERRMELVGDCVGIKVYDDYAHHPTAIKTTLEGVRVIYPKAKILAVIEPHGYKRTKALLSEYNGVFDSADKVVVGPIFKARDEVDKSVTPQNIAEMSSHKNASAFDSFEELFRNLKLEISNFKYEIIVIMGAGKSYLWARQISDLIK</sequence>
<evidence type="ECO:0000256" key="3">
    <source>
        <dbReference type="ARBA" id="ARBA00022741"/>
    </source>
</evidence>
<protein>
    <submittedName>
        <fullName evidence="12">UDP-N-acetylmuramate-L-alanine ligase</fullName>
    </submittedName>
</protein>
<dbReference type="GO" id="GO:0016881">
    <property type="term" value="F:acid-amino acid ligase activity"/>
    <property type="evidence" value="ECO:0007669"/>
    <property type="project" value="InterPro"/>
</dbReference>
<dbReference type="Gene3D" id="3.40.1190.10">
    <property type="entry name" value="Mur-like, catalytic domain"/>
    <property type="match status" value="2"/>
</dbReference>
<comment type="caution">
    <text evidence="12">The sequence shown here is derived from an EMBL/GenBank/DDBJ whole genome shotgun (WGS) entry which is preliminary data.</text>
</comment>
<dbReference type="Pfam" id="PF01225">
    <property type="entry name" value="Mur_ligase"/>
    <property type="match status" value="1"/>
</dbReference>
<dbReference type="EMBL" id="LCBU01000027">
    <property type="protein sequence ID" value="KKS17132.1"/>
    <property type="molecule type" value="Genomic_DNA"/>
</dbReference>
<dbReference type="Pfam" id="PF02875">
    <property type="entry name" value="Mur_ligase_C"/>
    <property type="match status" value="1"/>
</dbReference>
<dbReference type="GO" id="GO:0071555">
    <property type="term" value="P:cell wall organization"/>
    <property type="evidence" value="ECO:0007669"/>
    <property type="project" value="UniProtKB-KW"/>
</dbReference>
<keyword evidence="7" id="KW-0131">Cell cycle</keyword>
<evidence type="ECO:0000256" key="5">
    <source>
        <dbReference type="ARBA" id="ARBA00022960"/>
    </source>
</evidence>
<dbReference type="Proteomes" id="UP000033969">
    <property type="component" value="Unassembled WGS sequence"/>
</dbReference>
<feature type="domain" description="Mur ligase C-terminal" evidence="10">
    <location>
        <begin position="272"/>
        <end position="402"/>
    </location>
</feature>
<keyword evidence="2" id="KW-0132">Cell division</keyword>
<feature type="domain" description="Mur ligase central" evidence="11">
    <location>
        <begin position="117"/>
        <end position="229"/>
    </location>
</feature>
<organism evidence="12 13">
    <name type="scientific">Candidatus Woesebacteria bacterium GW2011_GWA1_41_7</name>
    <dbReference type="NCBI Taxonomy" id="1618556"/>
    <lineage>
        <taxon>Bacteria</taxon>
        <taxon>Candidatus Woeseibacteriota</taxon>
    </lineage>
</organism>
<dbReference type="InterPro" id="IPR036565">
    <property type="entry name" value="Mur-like_cat_sf"/>
</dbReference>
<dbReference type="PANTHER" id="PTHR43445:SF3">
    <property type="entry name" value="UDP-N-ACETYLMURAMATE--L-ALANINE LIGASE"/>
    <property type="match status" value="1"/>
</dbReference>
<dbReference type="InterPro" id="IPR000713">
    <property type="entry name" value="Mur_ligase_N"/>
</dbReference>
<dbReference type="Pfam" id="PF08245">
    <property type="entry name" value="Mur_ligase_M"/>
    <property type="match status" value="1"/>
</dbReference>
<dbReference type="InterPro" id="IPR013221">
    <property type="entry name" value="Mur_ligase_cen"/>
</dbReference>
<keyword evidence="8" id="KW-0961">Cell wall biogenesis/degradation</keyword>
<evidence type="ECO:0000256" key="6">
    <source>
        <dbReference type="ARBA" id="ARBA00022984"/>
    </source>
</evidence>
<dbReference type="InterPro" id="IPR050061">
    <property type="entry name" value="MurCDEF_pg_biosynth"/>
</dbReference>
<name>A0A0G0WYC7_9BACT</name>
<dbReference type="SUPFAM" id="SSF53244">
    <property type="entry name" value="MurD-like peptide ligases, peptide-binding domain"/>
    <property type="match status" value="1"/>
</dbReference>
<reference evidence="12 13" key="1">
    <citation type="journal article" date="2015" name="Nature">
        <title>rRNA introns, odd ribosomes, and small enigmatic genomes across a large radiation of phyla.</title>
        <authorList>
            <person name="Brown C.T."/>
            <person name="Hug L.A."/>
            <person name="Thomas B.C."/>
            <person name="Sharon I."/>
            <person name="Castelle C.J."/>
            <person name="Singh A."/>
            <person name="Wilkins M.J."/>
            <person name="Williams K.H."/>
            <person name="Banfield J.F."/>
        </authorList>
    </citation>
    <scope>NUCLEOTIDE SEQUENCE [LARGE SCALE GENOMIC DNA]</scope>
</reference>
<accession>A0A0G0WYC7</accession>
<dbReference type="InterPro" id="IPR036615">
    <property type="entry name" value="Mur_ligase_C_dom_sf"/>
</dbReference>
<dbReference type="SUPFAM" id="SSF53623">
    <property type="entry name" value="MurD-like peptide ligases, catalytic domain"/>
    <property type="match status" value="1"/>
</dbReference>
<evidence type="ECO:0000259" key="11">
    <source>
        <dbReference type="Pfam" id="PF08245"/>
    </source>
</evidence>
<keyword evidence="3" id="KW-0547">Nucleotide-binding</keyword>
<evidence type="ECO:0000256" key="1">
    <source>
        <dbReference type="ARBA" id="ARBA00022598"/>
    </source>
</evidence>
<dbReference type="GO" id="GO:0009252">
    <property type="term" value="P:peptidoglycan biosynthetic process"/>
    <property type="evidence" value="ECO:0007669"/>
    <property type="project" value="UniProtKB-KW"/>
</dbReference>
<keyword evidence="6" id="KW-0573">Peptidoglycan synthesis</keyword>
<evidence type="ECO:0000259" key="10">
    <source>
        <dbReference type="Pfam" id="PF02875"/>
    </source>
</evidence>
<evidence type="ECO:0000256" key="8">
    <source>
        <dbReference type="ARBA" id="ARBA00023316"/>
    </source>
</evidence>
<evidence type="ECO:0000256" key="7">
    <source>
        <dbReference type="ARBA" id="ARBA00023306"/>
    </source>
</evidence>
<dbReference type="GO" id="GO:0051301">
    <property type="term" value="P:cell division"/>
    <property type="evidence" value="ECO:0007669"/>
    <property type="project" value="UniProtKB-KW"/>
</dbReference>
<evidence type="ECO:0000256" key="2">
    <source>
        <dbReference type="ARBA" id="ARBA00022618"/>
    </source>
</evidence>
<keyword evidence="5" id="KW-0133">Cell shape</keyword>
<dbReference type="SUPFAM" id="SSF51984">
    <property type="entry name" value="MurCD N-terminal domain"/>
    <property type="match status" value="1"/>
</dbReference>
<gene>
    <name evidence="12" type="ORF">UU74_C0027G0006</name>
</gene>
<dbReference type="GO" id="GO:0008360">
    <property type="term" value="P:regulation of cell shape"/>
    <property type="evidence" value="ECO:0007669"/>
    <property type="project" value="UniProtKB-KW"/>
</dbReference>
<dbReference type="Gene3D" id="3.90.190.20">
    <property type="entry name" value="Mur ligase, C-terminal domain"/>
    <property type="match status" value="1"/>
</dbReference>
<evidence type="ECO:0000313" key="13">
    <source>
        <dbReference type="Proteomes" id="UP000033969"/>
    </source>
</evidence>
<evidence type="ECO:0000256" key="4">
    <source>
        <dbReference type="ARBA" id="ARBA00022840"/>
    </source>
</evidence>